<organism evidence="3 4">
    <name type="scientific">Nocardiopsis suaedae</name>
    <dbReference type="NCBI Taxonomy" id="3018444"/>
    <lineage>
        <taxon>Bacteria</taxon>
        <taxon>Bacillati</taxon>
        <taxon>Actinomycetota</taxon>
        <taxon>Actinomycetes</taxon>
        <taxon>Streptosporangiales</taxon>
        <taxon>Nocardiopsidaceae</taxon>
        <taxon>Nocardiopsis</taxon>
    </lineage>
</organism>
<comment type="caution">
    <text evidence="3">The sequence shown here is derived from an EMBL/GenBank/DDBJ whole genome shotgun (WGS) entry which is preliminary data.</text>
</comment>
<feature type="region of interest" description="Disordered" evidence="1">
    <location>
        <begin position="42"/>
        <end position="139"/>
    </location>
</feature>
<gene>
    <name evidence="3" type="ORF">O4U47_08980</name>
</gene>
<reference evidence="3" key="1">
    <citation type="submission" date="2023-01" db="EMBL/GenBank/DDBJ databases">
        <title>Draft genome sequence of Nocardiopsis sp. LSu2-4 isolated from halophytes.</title>
        <authorList>
            <person name="Duangmal K."/>
            <person name="Chantavorakit T."/>
        </authorList>
    </citation>
    <scope>NUCLEOTIDE SEQUENCE</scope>
    <source>
        <strain evidence="3">LSu2-4</strain>
    </source>
</reference>
<sequence>MASSAGHPGPVSPGTYWKRRVFVLVGLLAVVTLIAYACRPSASDTENAAGASPEASSSPSAEPESSVPPSPTPSTSPSEDDEGGDGDDEGDSSGGSGGEDSGSSGGSGSKDEGGDEGGEDSEEEFPAPEKAGDPCRPSDVVVTVETDKSDYAWDAEPKIEVTAVNTADQTCTVDLGPENMEVRVTSGDDRVFSTADCAAREDGNEVELERGVPEKTSFTWDRKRSWKDCRDTRATAKRPGTYVATLEGDYASGKDRERQVFRLN</sequence>
<protein>
    <recommendedName>
        <fullName evidence="5">DUF4232 domain-containing protein</fullName>
    </recommendedName>
</protein>
<keyword evidence="2" id="KW-0812">Transmembrane</keyword>
<evidence type="ECO:0000256" key="2">
    <source>
        <dbReference type="SAM" id="Phobius"/>
    </source>
</evidence>
<keyword evidence="2" id="KW-1133">Transmembrane helix</keyword>
<keyword evidence="2" id="KW-0472">Membrane</keyword>
<name>A0ABT4TIX1_9ACTN</name>
<feature type="transmembrane region" description="Helical" evidence="2">
    <location>
        <begin position="21"/>
        <end position="37"/>
    </location>
</feature>
<evidence type="ECO:0000256" key="1">
    <source>
        <dbReference type="SAM" id="MobiDB-lite"/>
    </source>
</evidence>
<evidence type="ECO:0000313" key="4">
    <source>
        <dbReference type="Proteomes" id="UP001165685"/>
    </source>
</evidence>
<dbReference type="EMBL" id="JAQFWP010000012">
    <property type="protein sequence ID" value="MDA2804643.1"/>
    <property type="molecule type" value="Genomic_DNA"/>
</dbReference>
<evidence type="ECO:0008006" key="5">
    <source>
        <dbReference type="Google" id="ProtNLM"/>
    </source>
</evidence>
<dbReference type="Proteomes" id="UP001165685">
    <property type="component" value="Unassembled WGS sequence"/>
</dbReference>
<feature type="compositionally biased region" description="Acidic residues" evidence="1">
    <location>
        <begin position="113"/>
        <end position="126"/>
    </location>
</feature>
<accession>A0ABT4TIX1</accession>
<evidence type="ECO:0000313" key="3">
    <source>
        <dbReference type="EMBL" id="MDA2804643.1"/>
    </source>
</evidence>
<proteinExistence type="predicted"/>
<feature type="compositionally biased region" description="Acidic residues" evidence="1">
    <location>
        <begin position="78"/>
        <end position="91"/>
    </location>
</feature>
<keyword evidence="4" id="KW-1185">Reference proteome</keyword>
<feature type="compositionally biased region" description="Gly residues" evidence="1">
    <location>
        <begin position="92"/>
        <end position="108"/>
    </location>
</feature>
<feature type="compositionally biased region" description="Low complexity" evidence="1">
    <location>
        <begin position="51"/>
        <end position="65"/>
    </location>
</feature>
<dbReference type="RefSeq" id="WP_270677204.1">
    <property type="nucleotide sequence ID" value="NZ_JAQFWP010000012.1"/>
</dbReference>